<keyword evidence="1" id="KW-0963">Cytoplasm</keyword>
<feature type="domain" description="CheB-type methylesterase" evidence="9">
    <location>
        <begin position="156"/>
        <end position="340"/>
    </location>
</feature>
<dbReference type="InterPro" id="IPR001789">
    <property type="entry name" value="Sig_transdc_resp-reg_receiver"/>
</dbReference>
<sequence>MTGRIPVVVVDDSAFMRIALRRIIEAEGDLRVVAEAANGEAAIAAVREHQPQVVAMDVEMPVLGGIEATRRIMALPNPPAVIMVSHHTQQDSPAALAALEAGAADYVSKETGLGGLDLGHLDRALRDRLRHWAAAQARLQPAPAVPPPARAADHAPPPLILMAASTGGPDALAVLLAACGPLPVPVVVAQHMPQSLAVELAEQLQRRAGWPVRVARNDAPLLPGEAALLPTDAVLLRVGAALALRLAPTSAPVHPSADLLFRSAALLGLPACGVVLTGMGEDGAAGAAELARIGGRILVQSGETAVVSGMPHSARARVPAAESLAPEAIGKLLRDIWKAE</sequence>
<reference evidence="10 11" key="1">
    <citation type="submission" date="2021-05" db="EMBL/GenBank/DDBJ databases">
        <title>Roseococcus sp. XZZS9, whole genome shotgun sequencing project.</title>
        <authorList>
            <person name="Zhao G."/>
            <person name="Shen L."/>
        </authorList>
    </citation>
    <scope>NUCLEOTIDE SEQUENCE [LARGE SCALE GENOMIC DNA]</scope>
    <source>
        <strain evidence="10 11">XZZS9</strain>
    </source>
</reference>
<evidence type="ECO:0000313" key="10">
    <source>
        <dbReference type="EMBL" id="MBS7812463.1"/>
    </source>
</evidence>
<dbReference type="Proteomes" id="UP000766336">
    <property type="component" value="Unassembled WGS sequence"/>
</dbReference>
<evidence type="ECO:0000259" key="8">
    <source>
        <dbReference type="PROSITE" id="PS50110"/>
    </source>
</evidence>
<dbReference type="PROSITE" id="PS50122">
    <property type="entry name" value="CHEB"/>
    <property type="match status" value="1"/>
</dbReference>
<dbReference type="PANTHER" id="PTHR42872:SF6">
    <property type="entry name" value="PROTEIN-GLUTAMATE METHYLESTERASE_PROTEIN-GLUTAMINE GLUTAMINASE"/>
    <property type="match status" value="1"/>
</dbReference>
<evidence type="ECO:0000256" key="5">
    <source>
        <dbReference type="ARBA" id="ARBA00048267"/>
    </source>
</evidence>
<dbReference type="PIRSF" id="PIRSF000876">
    <property type="entry name" value="RR_chemtxs_CheB"/>
    <property type="match status" value="1"/>
</dbReference>
<feature type="modified residue" description="4-aspartylphosphate" evidence="7">
    <location>
        <position position="57"/>
    </location>
</feature>
<dbReference type="InterPro" id="IPR011006">
    <property type="entry name" value="CheY-like_superfamily"/>
</dbReference>
<evidence type="ECO:0000259" key="9">
    <source>
        <dbReference type="PROSITE" id="PS50122"/>
    </source>
</evidence>
<keyword evidence="3 6" id="KW-0378">Hydrolase</keyword>
<dbReference type="PANTHER" id="PTHR42872">
    <property type="entry name" value="PROTEIN-GLUTAMATE METHYLESTERASE/PROTEIN-GLUTAMINE GLUTAMINASE"/>
    <property type="match status" value="1"/>
</dbReference>
<feature type="active site" evidence="6">
    <location>
        <position position="191"/>
    </location>
</feature>
<feature type="active site" evidence="6">
    <location>
        <position position="165"/>
    </location>
</feature>
<evidence type="ECO:0000256" key="2">
    <source>
        <dbReference type="ARBA" id="ARBA00022500"/>
    </source>
</evidence>
<evidence type="ECO:0000256" key="1">
    <source>
        <dbReference type="ARBA" id="ARBA00022490"/>
    </source>
</evidence>
<dbReference type="PROSITE" id="PS50110">
    <property type="entry name" value="RESPONSE_REGULATORY"/>
    <property type="match status" value="1"/>
</dbReference>
<organism evidence="10 11">
    <name type="scientific">Roseococcus pinisoli</name>
    <dbReference type="NCBI Taxonomy" id="2835040"/>
    <lineage>
        <taxon>Bacteria</taxon>
        <taxon>Pseudomonadati</taxon>
        <taxon>Pseudomonadota</taxon>
        <taxon>Alphaproteobacteria</taxon>
        <taxon>Acetobacterales</taxon>
        <taxon>Roseomonadaceae</taxon>
        <taxon>Roseococcus</taxon>
    </lineage>
</organism>
<evidence type="ECO:0000313" key="11">
    <source>
        <dbReference type="Proteomes" id="UP000766336"/>
    </source>
</evidence>
<dbReference type="Pfam" id="PF01339">
    <property type="entry name" value="CheB_methylest"/>
    <property type="match status" value="1"/>
</dbReference>
<dbReference type="InterPro" id="IPR000673">
    <property type="entry name" value="Sig_transdc_resp-reg_Me-estase"/>
</dbReference>
<protein>
    <recommendedName>
        <fullName evidence="4">protein-glutamate methylesterase</fullName>
        <ecNumber evidence="4">3.1.1.61</ecNumber>
    </recommendedName>
</protein>
<evidence type="ECO:0000256" key="4">
    <source>
        <dbReference type="ARBA" id="ARBA00039140"/>
    </source>
</evidence>
<proteinExistence type="predicted"/>
<dbReference type="Gene3D" id="3.40.50.180">
    <property type="entry name" value="Methylesterase CheB, C-terminal domain"/>
    <property type="match status" value="1"/>
</dbReference>
<dbReference type="InterPro" id="IPR035909">
    <property type="entry name" value="CheB_C"/>
</dbReference>
<dbReference type="EC" id="3.1.1.61" evidence="4"/>
<evidence type="ECO:0000256" key="7">
    <source>
        <dbReference type="PROSITE-ProRule" id="PRU00169"/>
    </source>
</evidence>
<feature type="active site" evidence="6">
    <location>
        <position position="282"/>
    </location>
</feature>
<dbReference type="Pfam" id="PF00072">
    <property type="entry name" value="Response_reg"/>
    <property type="match status" value="1"/>
</dbReference>
<accession>A0ABS5QIU4</accession>
<gene>
    <name evidence="10" type="ORF">KHU32_16045</name>
</gene>
<feature type="domain" description="Response regulatory" evidence="8">
    <location>
        <begin position="6"/>
        <end position="124"/>
    </location>
</feature>
<keyword evidence="2 6" id="KW-0145">Chemotaxis</keyword>
<dbReference type="SMART" id="SM00448">
    <property type="entry name" value="REC"/>
    <property type="match status" value="1"/>
</dbReference>
<keyword evidence="11" id="KW-1185">Reference proteome</keyword>
<name>A0ABS5QIU4_9PROT</name>
<dbReference type="CDD" id="cd17541">
    <property type="entry name" value="REC_CheB-like"/>
    <property type="match status" value="1"/>
</dbReference>
<dbReference type="CDD" id="cd16432">
    <property type="entry name" value="CheB_Rec"/>
    <property type="match status" value="1"/>
</dbReference>
<dbReference type="SUPFAM" id="SSF52172">
    <property type="entry name" value="CheY-like"/>
    <property type="match status" value="1"/>
</dbReference>
<comment type="catalytic activity">
    <reaction evidence="5">
        <text>[protein]-L-glutamate 5-O-methyl ester + H2O = L-glutamyl-[protein] + methanol + H(+)</text>
        <dbReference type="Rhea" id="RHEA:23236"/>
        <dbReference type="Rhea" id="RHEA-COMP:10208"/>
        <dbReference type="Rhea" id="RHEA-COMP:10311"/>
        <dbReference type="ChEBI" id="CHEBI:15377"/>
        <dbReference type="ChEBI" id="CHEBI:15378"/>
        <dbReference type="ChEBI" id="CHEBI:17790"/>
        <dbReference type="ChEBI" id="CHEBI:29973"/>
        <dbReference type="ChEBI" id="CHEBI:82795"/>
        <dbReference type="EC" id="3.1.1.61"/>
    </reaction>
</comment>
<evidence type="ECO:0000256" key="3">
    <source>
        <dbReference type="ARBA" id="ARBA00022801"/>
    </source>
</evidence>
<dbReference type="SUPFAM" id="SSF52738">
    <property type="entry name" value="Methylesterase CheB, C-terminal domain"/>
    <property type="match status" value="1"/>
</dbReference>
<dbReference type="InterPro" id="IPR008248">
    <property type="entry name" value="CheB-like"/>
</dbReference>
<comment type="caution">
    <text evidence="10">The sequence shown here is derived from an EMBL/GenBank/DDBJ whole genome shotgun (WGS) entry which is preliminary data.</text>
</comment>
<dbReference type="RefSeq" id="WP_213671169.1">
    <property type="nucleotide sequence ID" value="NZ_JAHCDA010000003.1"/>
</dbReference>
<keyword evidence="7" id="KW-0597">Phosphoprotein</keyword>
<dbReference type="EMBL" id="JAHCDA010000003">
    <property type="protein sequence ID" value="MBS7812463.1"/>
    <property type="molecule type" value="Genomic_DNA"/>
</dbReference>
<evidence type="ECO:0000256" key="6">
    <source>
        <dbReference type="PROSITE-ProRule" id="PRU00050"/>
    </source>
</evidence>
<dbReference type="Gene3D" id="3.40.50.2300">
    <property type="match status" value="1"/>
</dbReference>